<evidence type="ECO:0000256" key="2">
    <source>
        <dbReference type="ARBA" id="ARBA00007131"/>
    </source>
</evidence>
<dbReference type="InterPro" id="IPR005474">
    <property type="entry name" value="Transketolase_N"/>
</dbReference>
<keyword evidence="5" id="KW-1185">Reference proteome</keyword>
<name>F3L5H2_9GAMM</name>
<evidence type="ECO:0000313" key="5">
    <source>
        <dbReference type="Proteomes" id="UP000005615"/>
    </source>
</evidence>
<dbReference type="RefSeq" id="WP_009577102.1">
    <property type="nucleotide sequence ID" value="NZ_AEIG01000111.1"/>
</dbReference>
<dbReference type="PANTHER" id="PTHR47514">
    <property type="entry name" value="TRANSKETOLASE N-TERMINAL SECTION-RELATED"/>
    <property type="match status" value="1"/>
</dbReference>
<accession>F3L5H2</accession>
<evidence type="ECO:0000313" key="4">
    <source>
        <dbReference type="EMBL" id="EGG28426.1"/>
    </source>
</evidence>
<dbReference type="Proteomes" id="UP000005615">
    <property type="component" value="Unassembled WGS sequence"/>
</dbReference>
<evidence type="ECO:0000256" key="1">
    <source>
        <dbReference type="ARBA" id="ARBA00001964"/>
    </source>
</evidence>
<dbReference type="AlphaFoldDB" id="F3L5H2"/>
<proteinExistence type="inferred from homology"/>
<sequence length="288" mass="31313">MTTPSIVTLERFRDTSAAELAARAKQLRLEILDVISHAPMGHYSSSLSCAEILATLYKHVLRLRAGDPAWADRDRFLLGKGHVAVALWPLFAELGFFPADWLKTFGSLDSKLTDHPDMHRAPGVDFSSGSLGHNLSVGLGMALAAKRRGFDHRMYVLLGDGEIHEGQVWEAAMAAGHYKADNLVAIVDANGSCADGPTESVMSIEPLVDRFSSFGWHCVEVDGHDTAALMQAFKQASESPGKPFCVVARTLKGKGISFMEASPREWHLGALMGEDLVRAKQEIEEAGQ</sequence>
<gene>
    <name evidence="4" type="ORF">IMCC3088_135</name>
</gene>
<dbReference type="EMBL" id="AEIG01000111">
    <property type="protein sequence ID" value="EGG28426.1"/>
    <property type="molecule type" value="Genomic_DNA"/>
</dbReference>
<dbReference type="InterPro" id="IPR029061">
    <property type="entry name" value="THDP-binding"/>
</dbReference>
<comment type="similarity">
    <text evidence="2">Belongs to the transketolase family.</text>
</comment>
<comment type="caution">
    <text evidence="4">The sequence shown here is derived from an EMBL/GenBank/DDBJ whole genome shotgun (WGS) entry which is preliminary data.</text>
</comment>
<dbReference type="SUPFAM" id="SSF52518">
    <property type="entry name" value="Thiamin diphosphate-binding fold (THDP-binding)"/>
    <property type="match status" value="1"/>
</dbReference>
<evidence type="ECO:0000256" key="3">
    <source>
        <dbReference type="ARBA" id="ARBA00023052"/>
    </source>
</evidence>
<keyword evidence="3" id="KW-0786">Thiamine pyrophosphate</keyword>
<dbReference type="STRING" id="2518989.IMCC3088_135"/>
<protein>
    <submittedName>
        <fullName evidence="4">Transketolase</fullName>
    </submittedName>
</protein>
<dbReference type="OrthoDB" id="8732661at2"/>
<dbReference type="eggNOG" id="COG3959">
    <property type="taxonomic scope" value="Bacteria"/>
</dbReference>
<dbReference type="Gene3D" id="3.40.50.970">
    <property type="match status" value="1"/>
</dbReference>
<dbReference type="PANTHER" id="PTHR47514:SF1">
    <property type="entry name" value="TRANSKETOLASE N-TERMINAL SECTION-RELATED"/>
    <property type="match status" value="1"/>
</dbReference>
<dbReference type="CDD" id="cd02012">
    <property type="entry name" value="TPP_TK"/>
    <property type="match status" value="1"/>
</dbReference>
<dbReference type="Pfam" id="PF00456">
    <property type="entry name" value="Transketolase_N"/>
    <property type="match status" value="1"/>
</dbReference>
<organism evidence="4 5">
    <name type="scientific">Aequoribacter fuscus</name>
    <dbReference type="NCBI Taxonomy" id="2518989"/>
    <lineage>
        <taxon>Bacteria</taxon>
        <taxon>Pseudomonadati</taxon>
        <taxon>Pseudomonadota</taxon>
        <taxon>Gammaproteobacteria</taxon>
        <taxon>Cellvibrionales</taxon>
        <taxon>Halieaceae</taxon>
        <taxon>Aequoribacter</taxon>
    </lineage>
</organism>
<reference evidence="4 5" key="1">
    <citation type="journal article" date="2011" name="J. Bacteriol.">
        <title>Genome sequence of strain IMCC3088, a proteorhodopsin-containing marine bacterium belonging to the OM60/NOR5 clade.</title>
        <authorList>
            <person name="Jang Y."/>
            <person name="Oh H.M."/>
            <person name="Kang I."/>
            <person name="Lee K."/>
            <person name="Yang S.J."/>
            <person name="Cho J.C."/>
        </authorList>
    </citation>
    <scope>NUCLEOTIDE SEQUENCE [LARGE SCALE GENOMIC DNA]</scope>
    <source>
        <strain evidence="4 5">IMCC3088</strain>
    </source>
</reference>
<comment type="cofactor">
    <cofactor evidence="1">
        <name>thiamine diphosphate</name>
        <dbReference type="ChEBI" id="CHEBI:58937"/>
    </cofactor>
</comment>